<proteinExistence type="predicted"/>
<feature type="domain" description="EGF-like" evidence="1 2">
    <location>
        <begin position="198"/>
        <end position="209"/>
    </location>
</feature>
<name>F0YT53_AURAN</name>
<evidence type="ECO:0000313" key="3">
    <source>
        <dbReference type="EMBL" id="EGB01706.1"/>
    </source>
</evidence>
<sequence>CVAPDTCQCGPHWHGHDCSLPVCHQGFFAPFLDAEAPRRPPPDRPLHWPSYRPCFYGRWCNATRGFDCAQLRRPAPPLEVPSGGAFRAATGWRDRPDRCDIFEVRDDAYTRFQYTPVYTREDNSTTAYHRYTPLTPYGWNATGWPWRAYAGAADGGAGRSRPWNRRSDRQVAFFEYHNVTQGVYACANGGNCTAPDVCRCAEGWSGFDCRTPICDQGYYVEDQASFVSGTEDPDEVAYFERFLDPNVSAYRRTWPYSNPDFVLDEE</sequence>
<dbReference type="PROSITE" id="PS00022">
    <property type="entry name" value="EGF_1"/>
    <property type="match status" value="1"/>
</dbReference>
<gene>
    <name evidence="3" type="ORF">AURANDRAFT_69575</name>
</gene>
<feature type="non-terminal residue" evidence="3">
    <location>
        <position position="266"/>
    </location>
</feature>
<dbReference type="KEGG" id="aaf:AURANDRAFT_69575"/>
<accession>F0YT53</accession>
<evidence type="ECO:0000259" key="1">
    <source>
        <dbReference type="PROSITE" id="PS00022"/>
    </source>
</evidence>
<dbReference type="Proteomes" id="UP000002729">
    <property type="component" value="Unassembled WGS sequence"/>
</dbReference>
<dbReference type="RefSeq" id="XP_009043595.1">
    <property type="nucleotide sequence ID" value="XM_009045347.1"/>
</dbReference>
<dbReference type="GeneID" id="20227629"/>
<dbReference type="InterPro" id="IPR000742">
    <property type="entry name" value="EGF"/>
</dbReference>
<dbReference type="Gene3D" id="2.10.25.10">
    <property type="entry name" value="Laminin"/>
    <property type="match status" value="1"/>
</dbReference>
<organism evidence="4">
    <name type="scientific">Aureococcus anophagefferens</name>
    <name type="common">Harmful bloom alga</name>
    <dbReference type="NCBI Taxonomy" id="44056"/>
    <lineage>
        <taxon>Eukaryota</taxon>
        <taxon>Sar</taxon>
        <taxon>Stramenopiles</taxon>
        <taxon>Ochrophyta</taxon>
        <taxon>Pelagophyceae</taxon>
        <taxon>Pelagomonadales</taxon>
        <taxon>Pelagomonadaceae</taxon>
        <taxon>Aureococcus</taxon>
    </lineage>
</organism>
<evidence type="ECO:0000313" key="4">
    <source>
        <dbReference type="Proteomes" id="UP000002729"/>
    </source>
</evidence>
<dbReference type="EMBL" id="GL834292">
    <property type="protein sequence ID" value="EGB01706.1"/>
    <property type="molecule type" value="Genomic_DNA"/>
</dbReference>
<dbReference type="InParanoid" id="F0YT53"/>
<dbReference type="PROSITE" id="PS01186">
    <property type="entry name" value="EGF_2"/>
    <property type="match status" value="1"/>
</dbReference>
<keyword evidence="4" id="KW-1185">Reference proteome</keyword>
<dbReference type="AlphaFoldDB" id="F0YT53"/>
<feature type="non-terminal residue" evidence="3">
    <location>
        <position position="1"/>
    </location>
</feature>
<protein>
    <recommendedName>
        <fullName evidence="1 2">EGF-like domain-containing protein</fullName>
    </recommendedName>
</protein>
<dbReference type="OrthoDB" id="202067at2759"/>
<evidence type="ECO:0000259" key="2">
    <source>
        <dbReference type="PROSITE" id="PS01186"/>
    </source>
</evidence>
<reference evidence="3 4" key="1">
    <citation type="journal article" date="2011" name="Proc. Natl. Acad. Sci. U.S.A.">
        <title>Niche of harmful alga Aureococcus anophagefferens revealed through ecogenomics.</title>
        <authorList>
            <person name="Gobler C.J."/>
            <person name="Berry D.L."/>
            <person name="Dyhrman S.T."/>
            <person name="Wilhelm S.W."/>
            <person name="Salamov A."/>
            <person name="Lobanov A.V."/>
            <person name="Zhang Y."/>
            <person name="Collier J.L."/>
            <person name="Wurch L.L."/>
            <person name="Kustka A.B."/>
            <person name="Dill B.D."/>
            <person name="Shah M."/>
            <person name="VerBerkmoes N.C."/>
            <person name="Kuo A."/>
            <person name="Terry A."/>
            <person name="Pangilinan J."/>
            <person name="Lindquist E.A."/>
            <person name="Lucas S."/>
            <person name="Paulsen I.T."/>
            <person name="Hattenrath-Lehmann T.K."/>
            <person name="Talmage S.C."/>
            <person name="Walker E.A."/>
            <person name="Koch F."/>
            <person name="Burson A.M."/>
            <person name="Marcoval M.A."/>
            <person name="Tang Y.Z."/>
            <person name="Lecleir G.R."/>
            <person name="Coyne K.J."/>
            <person name="Berg G.M."/>
            <person name="Bertrand E.M."/>
            <person name="Saito M.A."/>
            <person name="Gladyshev V.N."/>
            <person name="Grigoriev I.V."/>
        </authorList>
    </citation>
    <scope>NUCLEOTIDE SEQUENCE [LARGE SCALE GENOMIC DNA]</scope>
    <source>
        <strain evidence="4">CCMP 1984</strain>
    </source>
</reference>